<gene>
    <name evidence="4" type="ORF">CANCADRAFT_31361</name>
</gene>
<feature type="DNA-binding region" description="HMG box" evidence="1">
    <location>
        <begin position="424"/>
        <end position="518"/>
    </location>
</feature>
<feature type="domain" description="HMG box" evidence="3">
    <location>
        <begin position="424"/>
        <end position="518"/>
    </location>
</feature>
<feature type="compositionally biased region" description="Low complexity" evidence="2">
    <location>
        <begin position="402"/>
        <end position="416"/>
    </location>
</feature>
<feature type="region of interest" description="Disordered" evidence="2">
    <location>
        <begin position="389"/>
        <end position="423"/>
    </location>
</feature>
<feature type="region of interest" description="Disordered" evidence="2">
    <location>
        <begin position="514"/>
        <end position="550"/>
    </location>
</feature>
<evidence type="ECO:0000313" key="5">
    <source>
        <dbReference type="Proteomes" id="UP000095023"/>
    </source>
</evidence>
<dbReference type="PROSITE" id="PS50118">
    <property type="entry name" value="HMG_BOX_2"/>
    <property type="match status" value="1"/>
</dbReference>
<evidence type="ECO:0000256" key="1">
    <source>
        <dbReference type="PROSITE-ProRule" id="PRU00267"/>
    </source>
</evidence>
<keyword evidence="5" id="KW-1185">Reference proteome</keyword>
<accession>A0A1E4TF33</accession>
<evidence type="ECO:0000313" key="4">
    <source>
        <dbReference type="EMBL" id="ODV90370.1"/>
    </source>
</evidence>
<proteinExistence type="predicted"/>
<protein>
    <recommendedName>
        <fullName evidence="3">HMG box domain-containing protein</fullName>
    </recommendedName>
</protein>
<feature type="compositionally biased region" description="Polar residues" evidence="2">
    <location>
        <begin position="536"/>
        <end position="545"/>
    </location>
</feature>
<name>A0A1E4TF33_9ASCO</name>
<dbReference type="EMBL" id="KV453842">
    <property type="protein sequence ID" value="ODV90370.1"/>
    <property type="molecule type" value="Genomic_DNA"/>
</dbReference>
<feature type="compositionally biased region" description="Basic and acidic residues" evidence="2">
    <location>
        <begin position="514"/>
        <end position="535"/>
    </location>
</feature>
<dbReference type="InterPro" id="IPR036910">
    <property type="entry name" value="HMG_box_dom_sf"/>
</dbReference>
<dbReference type="Proteomes" id="UP000095023">
    <property type="component" value="Unassembled WGS sequence"/>
</dbReference>
<dbReference type="GO" id="GO:0005634">
    <property type="term" value="C:nucleus"/>
    <property type="evidence" value="ECO:0007669"/>
    <property type="project" value="UniProtKB-UniRule"/>
</dbReference>
<dbReference type="SUPFAM" id="SSF47095">
    <property type="entry name" value="HMG-box"/>
    <property type="match status" value="1"/>
</dbReference>
<keyword evidence="1" id="KW-0238">DNA-binding</keyword>
<reference evidence="5" key="1">
    <citation type="submission" date="2016-02" db="EMBL/GenBank/DDBJ databases">
        <title>Comparative genomics of biotechnologically important yeasts.</title>
        <authorList>
            <consortium name="DOE Joint Genome Institute"/>
            <person name="Riley R."/>
            <person name="Haridas S."/>
            <person name="Wolfe K.H."/>
            <person name="Lopes M.R."/>
            <person name="Hittinger C.T."/>
            <person name="Goker M."/>
            <person name="Salamov A."/>
            <person name="Wisecaver J."/>
            <person name="Long T.M."/>
            <person name="Aerts A.L."/>
            <person name="Barry K."/>
            <person name="Choi C."/>
            <person name="Clum A."/>
            <person name="Coughlan A.Y."/>
            <person name="Deshpande S."/>
            <person name="Douglass A.P."/>
            <person name="Hanson S.J."/>
            <person name="Klenk H.-P."/>
            <person name="Labutti K."/>
            <person name="Lapidus A."/>
            <person name="Lindquist E."/>
            <person name="Lipzen A."/>
            <person name="Meier-Kolthoff J.P."/>
            <person name="Ohm R.A."/>
            <person name="Otillar R.P."/>
            <person name="Pangilinan J."/>
            <person name="Peng Y."/>
            <person name="Rokas A."/>
            <person name="Rosa C.A."/>
            <person name="Scheuner C."/>
            <person name="Sibirny A.A."/>
            <person name="Slot J.C."/>
            <person name="Stielow J.B."/>
            <person name="Sun H."/>
            <person name="Kurtzman C.P."/>
            <person name="Blackwell M."/>
            <person name="Jeffries T.W."/>
            <person name="Grigoriev I.V."/>
        </authorList>
    </citation>
    <scope>NUCLEOTIDE SEQUENCE [LARGE SCALE GENOMIC DNA]</scope>
    <source>
        <strain evidence="5">NRRL Y-17796</strain>
    </source>
</reference>
<sequence>MHQGISLVSEFYTADTFTWNGAPHSPIEHESNSDNKTVPSPLFFLEGQDSETQDGHLILPEDDLNPNFFKSEASSSFRHESSLSDSFHFMTCTSPGNLMLSSAGNGSDIMNDMVDEGLHPLPSANSLYQHGRLMRSDTMSSSLLHRSCTPEVLTVGSYSQLTDYSGAPSPAGDSVFDFNSGISDIDNLSQFDSDADEIPIGLAVSQTSIAKPKALGDEMIHEDLIEIGSLSANYTICPETDREMHMKTSLENYQLSKSETSSDQFSQACQINDHLSWSSWKVYNGNESDLAEWYGDSEDCEDKAKLKEAQLRARRNAISGMARIKRGDISDYRVELTPMSKERASALLNQAEDKEVPRALVEDVIFRSYDQSRNVLYITKQSVEASLETKQQPAANSDEGETASTLLSSSATGSASETKKSERVKKPLNSFMMYRKFQIRRFYPELLRKDTPMSRSKGRKQRRSHDTLQHLSPQIRFNHVSQVMALLWNTEGPQVKNQLSRIAIEGKEMHHLLHPEFKYSKSSNKKDKTKGESSDAQKTGTNGKSSVAKKEQIKRVQSTYVTTGIFATSDADSYASVSTQFRPKSSALVVDVFDSHTLM</sequence>
<organism evidence="4 5">
    <name type="scientific">Tortispora caseinolytica NRRL Y-17796</name>
    <dbReference type="NCBI Taxonomy" id="767744"/>
    <lineage>
        <taxon>Eukaryota</taxon>
        <taxon>Fungi</taxon>
        <taxon>Dikarya</taxon>
        <taxon>Ascomycota</taxon>
        <taxon>Saccharomycotina</taxon>
        <taxon>Trigonopsidomycetes</taxon>
        <taxon>Trigonopsidales</taxon>
        <taxon>Trigonopsidaceae</taxon>
        <taxon>Tortispora</taxon>
    </lineage>
</organism>
<dbReference type="OrthoDB" id="2307332at2759"/>
<evidence type="ECO:0000256" key="2">
    <source>
        <dbReference type="SAM" id="MobiDB-lite"/>
    </source>
</evidence>
<keyword evidence="1" id="KW-0539">Nucleus</keyword>
<dbReference type="InterPro" id="IPR009071">
    <property type="entry name" value="HMG_box_dom"/>
</dbReference>
<dbReference type="AlphaFoldDB" id="A0A1E4TF33"/>
<dbReference type="GO" id="GO:0003677">
    <property type="term" value="F:DNA binding"/>
    <property type="evidence" value="ECO:0007669"/>
    <property type="project" value="UniProtKB-UniRule"/>
</dbReference>
<dbReference type="Gene3D" id="1.10.30.10">
    <property type="entry name" value="High mobility group box domain"/>
    <property type="match status" value="1"/>
</dbReference>
<evidence type="ECO:0000259" key="3">
    <source>
        <dbReference type="PROSITE" id="PS50118"/>
    </source>
</evidence>
<feature type="region of interest" description="Disordered" evidence="2">
    <location>
        <begin position="448"/>
        <end position="473"/>
    </location>
</feature>